<comment type="caution">
    <text evidence="4">The sequence shown here is derived from an EMBL/GenBank/DDBJ whole genome shotgun (WGS) entry which is preliminary data.</text>
</comment>
<dbReference type="InterPro" id="IPR029052">
    <property type="entry name" value="Metallo-depent_PP-like"/>
</dbReference>
<feature type="domain" description="Serine/threonine specific protein phosphatases" evidence="3">
    <location>
        <begin position="482"/>
        <end position="487"/>
    </location>
</feature>
<evidence type="ECO:0000256" key="2">
    <source>
        <dbReference type="SAM" id="MobiDB-lite"/>
    </source>
</evidence>
<dbReference type="Proteomes" id="UP000218231">
    <property type="component" value="Unassembled WGS sequence"/>
</dbReference>
<dbReference type="Pfam" id="PF00149">
    <property type="entry name" value="Metallophos"/>
    <property type="match status" value="1"/>
</dbReference>
<dbReference type="PROSITE" id="PS00125">
    <property type="entry name" value="SER_THR_PHOSPHATASE"/>
    <property type="match status" value="1"/>
</dbReference>
<dbReference type="STRING" id="2018661.A0A2A2L670"/>
<dbReference type="PANTHER" id="PTHR11668:SF285">
    <property type="entry name" value="SERINE_THREONINE-PROTEIN PHOSPHATASE-RELATED"/>
    <property type="match status" value="1"/>
</dbReference>
<dbReference type="GO" id="GO:0004722">
    <property type="term" value="F:protein serine/threonine phosphatase activity"/>
    <property type="evidence" value="ECO:0007669"/>
    <property type="project" value="UniProtKB-EC"/>
</dbReference>
<gene>
    <name evidence="4" type="ORF">WR25_03077</name>
</gene>
<dbReference type="SUPFAM" id="SSF56300">
    <property type="entry name" value="Metallo-dependent phosphatases"/>
    <property type="match status" value="1"/>
</dbReference>
<evidence type="ECO:0000259" key="3">
    <source>
        <dbReference type="PROSITE" id="PS00125"/>
    </source>
</evidence>
<dbReference type="EC" id="3.1.3.16" evidence="1"/>
<evidence type="ECO:0000256" key="1">
    <source>
        <dbReference type="RuleBase" id="RU004273"/>
    </source>
</evidence>
<dbReference type="InterPro" id="IPR006186">
    <property type="entry name" value="Ser/Thr-sp_prot-phosphatase"/>
</dbReference>
<dbReference type="Gene3D" id="3.60.21.10">
    <property type="match status" value="1"/>
</dbReference>
<dbReference type="PANTHER" id="PTHR11668">
    <property type="entry name" value="SERINE/THREONINE PROTEIN PHOSPHATASE"/>
    <property type="match status" value="1"/>
</dbReference>
<dbReference type="PRINTS" id="PR00114">
    <property type="entry name" value="STPHPHTASE"/>
</dbReference>
<dbReference type="SMART" id="SM00156">
    <property type="entry name" value="PP2Ac"/>
    <property type="match status" value="1"/>
</dbReference>
<keyword evidence="1" id="KW-0378">Hydrolase</keyword>
<dbReference type="GO" id="GO:0005634">
    <property type="term" value="C:nucleus"/>
    <property type="evidence" value="ECO:0007669"/>
    <property type="project" value="TreeGrafter"/>
</dbReference>
<feature type="region of interest" description="Disordered" evidence="2">
    <location>
        <begin position="1"/>
        <end position="36"/>
    </location>
</feature>
<evidence type="ECO:0000313" key="5">
    <source>
        <dbReference type="Proteomes" id="UP000218231"/>
    </source>
</evidence>
<organism evidence="4 5">
    <name type="scientific">Diploscapter pachys</name>
    <dbReference type="NCBI Taxonomy" id="2018661"/>
    <lineage>
        <taxon>Eukaryota</taxon>
        <taxon>Metazoa</taxon>
        <taxon>Ecdysozoa</taxon>
        <taxon>Nematoda</taxon>
        <taxon>Chromadorea</taxon>
        <taxon>Rhabditida</taxon>
        <taxon>Rhabditina</taxon>
        <taxon>Rhabditomorpha</taxon>
        <taxon>Rhabditoidea</taxon>
        <taxon>Rhabditidae</taxon>
        <taxon>Diploscapter</taxon>
    </lineage>
</organism>
<reference evidence="4 5" key="1">
    <citation type="journal article" date="2017" name="Curr. Biol.">
        <title>Genome architecture and evolution of a unichromosomal asexual nematode.</title>
        <authorList>
            <person name="Fradin H."/>
            <person name="Zegar C."/>
            <person name="Gutwein M."/>
            <person name="Lucas J."/>
            <person name="Kovtun M."/>
            <person name="Corcoran D."/>
            <person name="Baugh L.R."/>
            <person name="Kiontke K."/>
            <person name="Gunsalus K."/>
            <person name="Fitch D.H."/>
            <person name="Piano F."/>
        </authorList>
    </citation>
    <scope>NUCLEOTIDE SEQUENCE [LARGE SCALE GENOMIC DNA]</scope>
    <source>
        <strain evidence="4">PF1309</strain>
    </source>
</reference>
<proteinExistence type="inferred from homology"/>
<dbReference type="EMBL" id="LIAE01007151">
    <property type="protein sequence ID" value="PAV81585.1"/>
    <property type="molecule type" value="Genomic_DNA"/>
</dbReference>
<protein>
    <recommendedName>
        <fullName evidence="1">Serine/threonine-protein phosphatase</fullName>
        <ecNumber evidence="1">3.1.3.16</ecNumber>
    </recommendedName>
</protein>
<keyword evidence="5" id="KW-1185">Reference proteome</keyword>
<accession>A0A2A2L670</accession>
<feature type="compositionally biased region" description="Polar residues" evidence="2">
    <location>
        <begin position="14"/>
        <end position="36"/>
    </location>
</feature>
<dbReference type="AlphaFoldDB" id="A0A2A2L670"/>
<sequence>MSDALPQDLRDIIKSQQDQASGSRSRSCETSISGSGKITLPVLPPIGGSHAIEEDPPSTATYRVVSGKKIRDSAAEIETFPSIYPKLSPRSLENKQLDEMAKDMNTIRIPDDDLIDKFSVIGEPQIVGIFDPSEKEIRYDLNLDEIPDDEILSRRLSTTSSMNSYETTPRNPNKLSKDIPGLKEVIESMSMREFNKIIMVCRKCDTESHGLLNETAILECIKKIFPESSSAISPWSQLLRSIAPNGELIDYEGLADLIKSTVSIGPRKMRRMSTMDSISNLPDVLTSKHYVQAMLPQLPSRPSSSQERRERGRLQVMTDIEVLMMRQPGLQSEVKDVKIDAAGKCFVANAHGMKDPFSRGKSNFIVNPDTAPQLAQRMINRITTDGTLSIFSNKQIHTILDEAIKVMAPEPAMLQLELPINIFGDIHGQLNDLLRLFTIVGTPADKRMLFLGDYVDRCKKSFEVITLLLCYKILYPKNIFLLRGNHESAKMNRLYGFYEEMKHKRNPRMWVRFQKVFCESPLCALVGKVIFCMHGGISDKIKDMDDLFQLEKPRTQKDTNAGISCDLLWSDPTSQVAGFAPNEVRAISVIFGNEAVENICTRLDIELIVRAHEVAPVGKFK</sequence>
<comment type="catalytic activity">
    <reaction evidence="1">
        <text>O-phospho-L-threonyl-[protein] + H2O = L-threonyl-[protein] + phosphate</text>
        <dbReference type="Rhea" id="RHEA:47004"/>
        <dbReference type="Rhea" id="RHEA-COMP:11060"/>
        <dbReference type="Rhea" id="RHEA-COMP:11605"/>
        <dbReference type="ChEBI" id="CHEBI:15377"/>
        <dbReference type="ChEBI" id="CHEBI:30013"/>
        <dbReference type="ChEBI" id="CHEBI:43474"/>
        <dbReference type="ChEBI" id="CHEBI:61977"/>
        <dbReference type="EC" id="3.1.3.16"/>
    </reaction>
</comment>
<evidence type="ECO:0000313" key="4">
    <source>
        <dbReference type="EMBL" id="PAV81585.1"/>
    </source>
</evidence>
<comment type="similarity">
    <text evidence="1">Belongs to the PPP phosphatase family.</text>
</comment>
<dbReference type="InterPro" id="IPR004843">
    <property type="entry name" value="Calcineurin-like_PHP"/>
</dbReference>
<dbReference type="GO" id="GO:0005737">
    <property type="term" value="C:cytoplasm"/>
    <property type="evidence" value="ECO:0007669"/>
    <property type="project" value="TreeGrafter"/>
</dbReference>
<name>A0A2A2L670_9BILA</name>
<dbReference type="InterPro" id="IPR050341">
    <property type="entry name" value="PP1_catalytic_subunit"/>
</dbReference>